<dbReference type="InterPro" id="IPR009739">
    <property type="entry name" value="LprI-like_N"/>
</dbReference>
<evidence type="ECO:0000313" key="3">
    <source>
        <dbReference type="Proteomes" id="UP000549052"/>
    </source>
</evidence>
<dbReference type="AlphaFoldDB" id="A0A839EL86"/>
<protein>
    <submittedName>
        <fullName evidence="2">Uncharacterized protein YecT (DUF1311 family)</fullName>
    </submittedName>
</protein>
<feature type="domain" description="Lysozyme inhibitor LprI-like N-terminal" evidence="1">
    <location>
        <begin position="67"/>
        <end position="158"/>
    </location>
</feature>
<dbReference type="RefSeq" id="WP_182549717.1">
    <property type="nucleotide sequence ID" value="NZ_JACGXN010000003.1"/>
</dbReference>
<keyword evidence="3" id="KW-1185">Reference proteome</keyword>
<proteinExistence type="predicted"/>
<dbReference type="EMBL" id="JACGXN010000003">
    <property type="protein sequence ID" value="MBA8879048.1"/>
    <property type="molecule type" value="Genomic_DNA"/>
</dbReference>
<dbReference type="Proteomes" id="UP000549052">
    <property type="component" value="Unassembled WGS sequence"/>
</dbReference>
<organism evidence="2 3">
    <name type="scientific">Phyllobacterium myrsinacearum</name>
    <dbReference type="NCBI Taxonomy" id="28101"/>
    <lineage>
        <taxon>Bacteria</taxon>
        <taxon>Pseudomonadati</taxon>
        <taxon>Pseudomonadota</taxon>
        <taxon>Alphaproteobacteria</taxon>
        <taxon>Hyphomicrobiales</taxon>
        <taxon>Phyllobacteriaceae</taxon>
        <taxon>Phyllobacterium</taxon>
    </lineage>
</organism>
<comment type="caution">
    <text evidence="2">The sequence shown here is derived from an EMBL/GenBank/DDBJ whole genome shotgun (WGS) entry which is preliminary data.</text>
</comment>
<evidence type="ECO:0000313" key="2">
    <source>
        <dbReference type="EMBL" id="MBA8879048.1"/>
    </source>
</evidence>
<accession>A0A839EL86</accession>
<evidence type="ECO:0000259" key="1">
    <source>
        <dbReference type="Pfam" id="PF07007"/>
    </source>
</evidence>
<gene>
    <name evidence="2" type="ORF">FHW16_002766</name>
</gene>
<name>A0A839EL86_9HYPH</name>
<reference evidence="2 3" key="1">
    <citation type="submission" date="2020-07" db="EMBL/GenBank/DDBJ databases">
        <title>Genomic Encyclopedia of Type Strains, Phase IV (KMG-V): Genome sequencing to study the core and pangenomes of soil and plant-associated prokaryotes.</title>
        <authorList>
            <person name="Whitman W."/>
        </authorList>
    </citation>
    <scope>NUCLEOTIDE SEQUENCE [LARGE SCALE GENOMIC DNA]</scope>
    <source>
        <strain evidence="2 3">AN3</strain>
    </source>
</reference>
<sequence length="169" mass="18907">MPKHITVRSLPSSIGCAGYAKWKFATWQTRLISVLFLAFIAAGAARAASDLHGDTTQGNLDRCLANPEKASTGGQTECETIAEHEYDGRMNEAYAKLLKLLPASAGESLRQSQRAWIVFRDTETRARDALYATRQGTMYVPMETDDRTNVTRDRALQLEKYQQMMAIEE</sequence>
<dbReference type="Gene3D" id="1.20.1270.180">
    <property type="match status" value="1"/>
</dbReference>
<dbReference type="Pfam" id="PF07007">
    <property type="entry name" value="LprI"/>
    <property type="match status" value="1"/>
</dbReference>